<dbReference type="InterPro" id="IPR002878">
    <property type="entry name" value="ChsH2_C"/>
</dbReference>
<dbReference type="InterPro" id="IPR052513">
    <property type="entry name" value="Thioester_dehydratase-like"/>
</dbReference>
<dbReference type="PANTHER" id="PTHR34075:SF5">
    <property type="entry name" value="BLR3430 PROTEIN"/>
    <property type="match status" value="1"/>
</dbReference>
<evidence type="ECO:0000259" key="2">
    <source>
        <dbReference type="Pfam" id="PF12172"/>
    </source>
</evidence>
<reference evidence="4" key="1">
    <citation type="submission" date="2015-02" db="EMBL/GenBank/DDBJ databases">
        <title>Draft Genome of Frankia sp. CpI1-S.</title>
        <authorList>
            <person name="Oshone R.T."/>
            <person name="Ngom M."/>
            <person name="Ghodhbane-Gtari F."/>
            <person name="Gtari M."/>
            <person name="Morris K."/>
            <person name="Thomas K."/>
            <person name="Sen A."/>
            <person name="Tisa L.S."/>
        </authorList>
    </citation>
    <scope>NUCLEOTIDE SEQUENCE [LARGE SCALE GENOMIC DNA]</scope>
    <source>
        <strain evidence="4">CpI1-S</strain>
    </source>
</reference>
<dbReference type="SUPFAM" id="SSF50249">
    <property type="entry name" value="Nucleic acid-binding proteins"/>
    <property type="match status" value="1"/>
</dbReference>
<organism evidence="3 4">
    <name type="scientific">Frankia torreyi</name>
    <dbReference type="NCBI Taxonomy" id="1856"/>
    <lineage>
        <taxon>Bacteria</taxon>
        <taxon>Bacillati</taxon>
        <taxon>Actinomycetota</taxon>
        <taxon>Actinomycetes</taxon>
        <taxon>Frankiales</taxon>
        <taxon>Frankiaceae</taxon>
        <taxon>Frankia</taxon>
    </lineage>
</organism>
<keyword evidence="4" id="KW-1185">Reference proteome</keyword>
<name>A0A0D8BGN0_9ACTN</name>
<proteinExistence type="predicted"/>
<sequence length="147" mass="16456">MTQQADLARPAPPEMVIDALSAPFWAAARERRLELQRCQDCGLFIHLPRPVCRRCGSFRLEFEPVSGRGSVYSFTETRRVFHPFFADRVPYLLASIELAEQTDLRMLSNLVGIAEPDVRFGMPVEVTFEDLSADLTIPVFAPAGSLA</sequence>
<dbReference type="PANTHER" id="PTHR34075">
    <property type="entry name" value="BLR3430 PROTEIN"/>
    <property type="match status" value="1"/>
</dbReference>
<dbReference type="AlphaFoldDB" id="A0A0D8BGN0"/>
<reference evidence="3 4" key="2">
    <citation type="journal article" date="2016" name="Genome Announc.">
        <title>Permanent Draft Genome Sequences for Two Variants of Frankia sp. Strain CpI1, the First Frankia Strain Isolated from Root Nodules of Comptonia peregrina.</title>
        <authorList>
            <person name="Oshone R."/>
            <person name="Hurst S.G.IV."/>
            <person name="Abebe-Akele F."/>
            <person name="Simpson S."/>
            <person name="Morris K."/>
            <person name="Thomas W.K."/>
            <person name="Tisa L.S."/>
        </authorList>
    </citation>
    <scope>NUCLEOTIDE SEQUENCE [LARGE SCALE GENOMIC DNA]</scope>
    <source>
        <strain evidence="4">CpI1-S</strain>
    </source>
</reference>
<comment type="caution">
    <text evidence="3">The sequence shown here is derived from an EMBL/GenBank/DDBJ whole genome shotgun (WGS) entry which is preliminary data.</text>
</comment>
<dbReference type="InterPro" id="IPR022002">
    <property type="entry name" value="ChsH2_Znr"/>
</dbReference>
<gene>
    <name evidence="3" type="ORF">FF36_03132</name>
</gene>
<dbReference type="Pfam" id="PF01796">
    <property type="entry name" value="OB_ChsH2_C"/>
    <property type="match status" value="1"/>
</dbReference>
<feature type="domain" description="ChsH2 rubredoxin-like zinc ribbon" evidence="2">
    <location>
        <begin position="25"/>
        <end position="61"/>
    </location>
</feature>
<evidence type="ECO:0000313" key="4">
    <source>
        <dbReference type="Proteomes" id="UP000032545"/>
    </source>
</evidence>
<accession>A0A0D8BGN0</accession>
<dbReference type="Gene3D" id="6.10.30.10">
    <property type="match status" value="1"/>
</dbReference>
<protein>
    <submittedName>
        <fullName evidence="3">Putative nucleic-acid-binding protein containing a Zn-ribbon</fullName>
    </submittedName>
</protein>
<dbReference type="OrthoDB" id="7470921at2"/>
<evidence type="ECO:0000313" key="3">
    <source>
        <dbReference type="EMBL" id="KJE22602.1"/>
    </source>
</evidence>
<dbReference type="PATRIC" id="fig|1502723.3.peg.2531"/>
<dbReference type="InterPro" id="IPR012340">
    <property type="entry name" value="NA-bd_OB-fold"/>
</dbReference>
<evidence type="ECO:0000259" key="1">
    <source>
        <dbReference type="Pfam" id="PF01796"/>
    </source>
</evidence>
<dbReference type="EMBL" id="JYFN01000022">
    <property type="protein sequence ID" value="KJE22602.1"/>
    <property type="molecule type" value="Genomic_DNA"/>
</dbReference>
<feature type="domain" description="ChsH2 C-terminal OB-fold" evidence="1">
    <location>
        <begin position="64"/>
        <end position="129"/>
    </location>
</feature>
<dbReference type="Pfam" id="PF12172">
    <property type="entry name" value="zf-ChsH2"/>
    <property type="match status" value="1"/>
</dbReference>
<dbReference type="Proteomes" id="UP000032545">
    <property type="component" value="Unassembled WGS sequence"/>
</dbReference>
<dbReference type="RefSeq" id="WP_044885727.1">
    <property type="nucleotide sequence ID" value="NZ_JYFN01000022.1"/>
</dbReference>